<dbReference type="EMBL" id="MEUG01000001">
    <property type="protein sequence ID" value="OGC28703.1"/>
    <property type="molecule type" value="Genomic_DNA"/>
</dbReference>
<feature type="domain" description="AB hydrolase-1" evidence="1">
    <location>
        <begin position="49"/>
        <end position="199"/>
    </location>
</feature>
<evidence type="ECO:0000313" key="3">
    <source>
        <dbReference type="Proteomes" id="UP000178602"/>
    </source>
</evidence>
<dbReference type="Gene3D" id="3.40.50.1820">
    <property type="entry name" value="alpha/beta hydrolase"/>
    <property type="match status" value="1"/>
</dbReference>
<gene>
    <name evidence="2" type="ORF">A3K49_07100</name>
</gene>
<dbReference type="Pfam" id="PF00561">
    <property type="entry name" value="Abhydrolase_1"/>
    <property type="match status" value="1"/>
</dbReference>
<reference evidence="2 3" key="1">
    <citation type="journal article" date="2016" name="Nat. Commun.">
        <title>Thousands of microbial genomes shed light on interconnected biogeochemical processes in an aquifer system.</title>
        <authorList>
            <person name="Anantharaman K."/>
            <person name="Brown C.T."/>
            <person name="Hug L.A."/>
            <person name="Sharon I."/>
            <person name="Castelle C.J."/>
            <person name="Probst A.J."/>
            <person name="Thomas B.C."/>
            <person name="Singh A."/>
            <person name="Wilkins M.J."/>
            <person name="Karaoz U."/>
            <person name="Brodie E.L."/>
            <person name="Williams K.H."/>
            <person name="Hubbard S.S."/>
            <person name="Banfield J.F."/>
        </authorList>
    </citation>
    <scope>NUCLEOTIDE SEQUENCE [LARGE SCALE GENOMIC DNA]</scope>
</reference>
<dbReference type="AlphaFoldDB" id="A0A1F4T9H6"/>
<evidence type="ECO:0000313" key="2">
    <source>
        <dbReference type="EMBL" id="OGC28703.1"/>
    </source>
</evidence>
<dbReference type="InterPro" id="IPR029058">
    <property type="entry name" value="AB_hydrolase_fold"/>
</dbReference>
<comment type="caution">
    <text evidence="2">The sequence shown here is derived from an EMBL/GenBank/DDBJ whole genome shotgun (WGS) entry which is preliminary data.</text>
</comment>
<dbReference type="SUPFAM" id="SSF53474">
    <property type="entry name" value="alpha/beta-Hydrolases"/>
    <property type="match status" value="1"/>
</dbReference>
<organism evidence="2 3">
    <name type="scientific">candidate division WOR-1 bacterium RIFOXYC12_FULL_54_18</name>
    <dbReference type="NCBI Taxonomy" id="1802584"/>
    <lineage>
        <taxon>Bacteria</taxon>
        <taxon>Bacillati</taxon>
        <taxon>Saganbacteria</taxon>
    </lineage>
</organism>
<dbReference type="InterPro" id="IPR000073">
    <property type="entry name" value="AB_hydrolase_1"/>
</dbReference>
<name>A0A1F4T9H6_UNCSA</name>
<dbReference type="PANTHER" id="PTHR43194:SF5">
    <property type="entry name" value="PIMELOYL-[ACYL-CARRIER PROTEIN] METHYL ESTER ESTERASE"/>
    <property type="match status" value="1"/>
</dbReference>
<sequence length="212" mass="22782">MEIVYLHGFAIGPGIWEGQADGAAPELCFEDLSLEARRLAEMLPAECCLVGWSLGGMLAVRTALLAPAKVARLVLVSTTPKFLNNDGYAAGLPPALLKRLAKKIRDHGLGPFYDMVFKERGPVAPLSLPRDSALKELSELAQVDLRQEASELRLPTLIVHGSEDEICLPAAADLLNTTIPESKLAVLNGVGHAPQVEAPDDLRRLIAGFTDE</sequence>
<evidence type="ECO:0000259" key="1">
    <source>
        <dbReference type="Pfam" id="PF00561"/>
    </source>
</evidence>
<dbReference type="Proteomes" id="UP000178602">
    <property type="component" value="Unassembled WGS sequence"/>
</dbReference>
<dbReference type="PANTHER" id="PTHR43194">
    <property type="entry name" value="HYDROLASE ALPHA/BETA FOLD FAMILY"/>
    <property type="match status" value="1"/>
</dbReference>
<dbReference type="InterPro" id="IPR050228">
    <property type="entry name" value="Carboxylesterase_BioH"/>
</dbReference>
<accession>A0A1F4T9H6</accession>
<proteinExistence type="predicted"/>
<protein>
    <recommendedName>
        <fullName evidence="1">AB hydrolase-1 domain-containing protein</fullName>
    </recommendedName>
</protein>
<dbReference type="PRINTS" id="PR00111">
    <property type="entry name" value="ABHYDROLASE"/>
</dbReference>